<evidence type="ECO:0000313" key="1">
    <source>
        <dbReference type="EMBL" id="OQV19520.1"/>
    </source>
</evidence>
<sequence>MTELLSMSVDVGAKLYEDGDPDYVRSEDGRWILLRRFKSWRAKLIVDQRLQLDEAVAMMQFNLDVVNNESVVHGFDERFMLPEVKNIKGLHFCRRSWRSNTDVQIQTGMLLLLHKLVVHVGASGINKQWSKLLHIRKENLFVEVPQNDYVYFSRF</sequence>
<accession>A0A1W0WWE1</accession>
<name>A0A1W0WWE1_HYPEX</name>
<protein>
    <submittedName>
        <fullName evidence="1">Uncharacterized protein</fullName>
    </submittedName>
</protein>
<gene>
    <name evidence="1" type="ORF">BV898_06507</name>
</gene>
<dbReference type="EMBL" id="MTYJ01000038">
    <property type="protein sequence ID" value="OQV19520.1"/>
    <property type="molecule type" value="Genomic_DNA"/>
</dbReference>
<proteinExistence type="predicted"/>
<evidence type="ECO:0000313" key="2">
    <source>
        <dbReference type="Proteomes" id="UP000192578"/>
    </source>
</evidence>
<comment type="caution">
    <text evidence="1">The sequence shown here is derived from an EMBL/GenBank/DDBJ whole genome shotgun (WGS) entry which is preliminary data.</text>
</comment>
<organism evidence="1 2">
    <name type="scientific">Hypsibius exemplaris</name>
    <name type="common">Freshwater tardigrade</name>
    <dbReference type="NCBI Taxonomy" id="2072580"/>
    <lineage>
        <taxon>Eukaryota</taxon>
        <taxon>Metazoa</taxon>
        <taxon>Ecdysozoa</taxon>
        <taxon>Tardigrada</taxon>
        <taxon>Eutardigrada</taxon>
        <taxon>Parachela</taxon>
        <taxon>Hypsibioidea</taxon>
        <taxon>Hypsibiidae</taxon>
        <taxon>Hypsibius</taxon>
    </lineage>
</organism>
<dbReference type="Proteomes" id="UP000192578">
    <property type="component" value="Unassembled WGS sequence"/>
</dbReference>
<dbReference type="AlphaFoldDB" id="A0A1W0WWE1"/>
<reference evidence="2" key="1">
    <citation type="submission" date="2017-01" db="EMBL/GenBank/DDBJ databases">
        <title>Comparative genomics of anhydrobiosis in the tardigrade Hypsibius dujardini.</title>
        <authorList>
            <person name="Yoshida Y."/>
            <person name="Koutsovoulos G."/>
            <person name="Laetsch D."/>
            <person name="Stevens L."/>
            <person name="Kumar S."/>
            <person name="Horikawa D."/>
            <person name="Ishino K."/>
            <person name="Komine S."/>
            <person name="Tomita M."/>
            <person name="Blaxter M."/>
            <person name="Arakawa K."/>
        </authorList>
    </citation>
    <scope>NUCLEOTIDE SEQUENCE [LARGE SCALE GENOMIC DNA]</scope>
    <source>
        <strain evidence="2">Z151</strain>
    </source>
</reference>
<keyword evidence="2" id="KW-1185">Reference proteome</keyword>